<dbReference type="EMBL" id="JAAAJB010000079">
    <property type="protein sequence ID" value="KAG0267223.1"/>
    <property type="molecule type" value="Genomic_DNA"/>
</dbReference>
<proteinExistence type="predicted"/>
<sequence>MSTGVRDSDSNKDRDWLLSVFQKYGHHIQELKFQCPLTLEAASLATTCCTNLQVLVSSVCGTSGPEFELEPTAASTFTTTTTTTTATTIGTTPVNLLGVAAAAPAFGFAATTATPTASLFGGGVVAALATTPAPAPAPTTGFGATTTPVAPVATGFGTAAPVATGFGTAMAVTTGFGAAATVSSTGSLFGSAAASGPTTGTGSGSASATTTGFGAHWSAAPAAGLASMAATTGGGDPFVSSSSSVYTAPPNPQESDVVLSAPIFDEEGDLRREDCTLVNHWGNVTMAYWRAKAEHDWVHSQYLWHLIRANVSLKRVEMPRYNLFPAVRVTGDFVCANLRRLPKLCHLDGGGLLTFDFWTLWAALPAARMEYLSVGRGCEVFPLPAASASAAAAATEAGECCSPAAAGPNLRVLLGEGSTMLDGLVELLEIFPRLEHLRIGTVKSWTKNTTATTPVNEETSLVLPAATTAIGGPFLKHLDASVFDWAVILKLIPSIAKWDTVEMLDEETAAFLASHCPNLESVRALHTPWFIDDMGPDRGDDPANQLLVSHARLRVFDNIHHHIKVDEMLRRPWACMGLEWLSCRIVGVVRLMDEEELVVARVMAPDYTTELTASETRVVERFRQSRAHHRGVYERLASLTRLKHLDLGYENRYPWEYKGGETYVGKDGEEYLSYNGATFDTLELTLESGLGQLAALKDLEMFGFECLNHKIGRAELDWMAKSWPKLKLMYGLDSERLYMIEKCKKRAALREYFQKIRPDVVHDSLFEDNV</sequence>
<organism evidence="1 2">
    <name type="scientific">Actinomortierella ambigua</name>
    <dbReference type="NCBI Taxonomy" id="1343610"/>
    <lineage>
        <taxon>Eukaryota</taxon>
        <taxon>Fungi</taxon>
        <taxon>Fungi incertae sedis</taxon>
        <taxon>Mucoromycota</taxon>
        <taxon>Mortierellomycotina</taxon>
        <taxon>Mortierellomycetes</taxon>
        <taxon>Mortierellales</taxon>
        <taxon>Mortierellaceae</taxon>
        <taxon>Actinomortierella</taxon>
    </lineage>
</organism>
<protein>
    <submittedName>
        <fullName evidence="1">Uncharacterized protein</fullName>
    </submittedName>
</protein>
<gene>
    <name evidence="1" type="ORF">DFQ27_009004</name>
</gene>
<dbReference type="OrthoDB" id="2430393at2759"/>
<dbReference type="Proteomes" id="UP000807716">
    <property type="component" value="Unassembled WGS sequence"/>
</dbReference>
<evidence type="ECO:0000313" key="2">
    <source>
        <dbReference type="Proteomes" id="UP000807716"/>
    </source>
</evidence>
<keyword evidence="2" id="KW-1185">Reference proteome</keyword>
<evidence type="ECO:0000313" key="1">
    <source>
        <dbReference type="EMBL" id="KAG0267223.1"/>
    </source>
</evidence>
<accession>A0A9P6QHE2</accession>
<dbReference type="Gene3D" id="3.80.10.10">
    <property type="entry name" value="Ribonuclease Inhibitor"/>
    <property type="match status" value="1"/>
</dbReference>
<name>A0A9P6QHE2_9FUNG</name>
<dbReference type="AlphaFoldDB" id="A0A9P6QHE2"/>
<comment type="caution">
    <text evidence="1">The sequence shown here is derived from an EMBL/GenBank/DDBJ whole genome shotgun (WGS) entry which is preliminary data.</text>
</comment>
<reference evidence="1" key="1">
    <citation type="journal article" date="2020" name="Fungal Divers.">
        <title>Resolving the Mortierellaceae phylogeny through synthesis of multi-gene phylogenetics and phylogenomics.</title>
        <authorList>
            <person name="Vandepol N."/>
            <person name="Liber J."/>
            <person name="Desiro A."/>
            <person name="Na H."/>
            <person name="Kennedy M."/>
            <person name="Barry K."/>
            <person name="Grigoriev I.V."/>
            <person name="Miller A.N."/>
            <person name="O'Donnell K."/>
            <person name="Stajich J.E."/>
            <person name="Bonito G."/>
        </authorList>
    </citation>
    <scope>NUCLEOTIDE SEQUENCE</scope>
    <source>
        <strain evidence="1">BC1065</strain>
    </source>
</reference>
<dbReference type="InterPro" id="IPR032675">
    <property type="entry name" value="LRR_dom_sf"/>
</dbReference>